<dbReference type="GO" id="GO:0008168">
    <property type="term" value="F:methyltransferase activity"/>
    <property type="evidence" value="ECO:0007669"/>
    <property type="project" value="UniProtKB-KW"/>
</dbReference>
<dbReference type="AlphaFoldDB" id="A0A0C2H6U1"/>
<dbReference type="InterPro" id="IPR049943">
    <property type="entry name" value="Ser_HO-MeTrfase-like"/>
</dbReference>
<evidence type="ECO:0000256" key="6">
    <source>
        <dbReference type="ARBA" id="ARBA00016846"/>
    </source>
</evidence>
<dbReference type="GO" id="GO:0030170">
    <property type="term" value="F:pyridoxal phosphate binding"/>
    <property type="evidence" value="ECO:0007669"/>
    <property type="project" value="InterPro"/>
</dbReference>
<dbReference type="Gene3D" id="3.40.640.10">
    <property type="entry name" value="Type I PLP-dependent aspartate aminotransferase-like (Major domain)"/>
    <property type="match status" value="1"/>
</dbReference>
<dbReference type="OrthoDB" id="10265628at2759"/>
<protein>
    <recommendedName>
        <fullName evidence="6 11">Serine hydroxymethyltransferase</fullName>
        <ecNumber evidence="5 11">2.1.2.1</ecNumber>
    </recommendedName>
</protein>
<keyword evidence="8 11" id="KW-0808">Transferase</keyword>
<dbReference type="GO" id="GO:0005634">
    <property type="term" value="C:nucleus"/>
    <property type="evidence" value="ECO:0007669"/>
    <property type="project" value="TreeGrafter"/>
</dbReference>
<dbReference type="PIRSF" id="PIRSF000412">
    <property type="entry name" value="SHMT"/>
    <property type="match status" value="1"/>
</dbReference>
<dbReference type="GO" id="GO:0019264">
    <property type="term" value="P:glycine biosynthetic process from serine"/>
    <property type="evidence" value="ECO:0007669"/>
    <property type="project" value="InterPro"/>
</dbReference>
<dbReference type="EC" id="2.1.2.1" evidence="5 11"/>
<comment type="cofactor">
    <cofactor evidence="1 10 11">
        <name>pyridoxal 5'-phosphate</name>
        <dbReference type="ChEBI" id="CHEBI:597326"/>
    </cofactor>
</comment>
<dbReference type="PROSITE" id="PS00096">
    <property type="entry name" value="SHMT"/>
    <property type="match status" value="1"/>
</dbReference>
<dbReference type="SUPFAM" id="SSF53383">
    <property type="entry name" value="PLP-dependent transferases"/>
    <property type="match status" value="1"/>
</dbReference>
<dbReference type="HAMAP" id="MF_00051">
    <property type="entry name" value="SHMT"/>
    <property type="match status" value="1"/>
</dbReference>
<dbReference type="UniPathway" id="UPA00193"/>
<evidence type="ECO:0000256" key="10">
    <source>
        <dbReference type="PIRSR" id="PIRSR000412-50"/>
    </source>
</evidence>
<dbReference type="GO" id="GO:0004372">
    <property type="term" value="F:glycine hydroxymethyltransferase activity"/>
    <property type="evidence" value="ECO:0007669"/>
    <property type="project" value="UniProtKB-EC"/>
</dbReference>
<organism evidence="13 14">
    <name type="scientific">Ancylostoma duodenale</name>
    <dbReference type="NCBI Taxonomy" id="51022"/>
    <lineage>
        <taxon>Eukaryota</taxon>
        <taxon>Metazoa</taxon>
        <taxon>Ecdysozoa</taxon>
        <taxon>Nematoda</taxon>
        <taxon>Chromadorea</taxon>
        <taxon>Rhabditida</taxon>
        <taxon>Rhabditina</taxon>
        <taxon>Rhabditomorpha</taxon>
        <taxon>Strongyloidea</taxon>
        <taxon>Ancylostomatidae</taxon>
        <taxon>Ancylostomatinae</taxon>
        <taxon>Ancylostoma</taxon>
    </lineage>
</organism>
<evidence type="ECO:0000256" key="11">
    <source>
        <dbReference type="RuleBase" id="RU000585"/>
    </source>
</evidence>
<evidence type="ECO:0000256" key="3">
    <source>
        <dbReference type="ARBA" id="ARBA00004777"/>
    </source>
</evidence>
<feature type="modified residue" description="N6-(pyridoxal phosphate)lysine" evidence="10">
    <location>
        <position position="268"/>
    </location>
</feature>
<dbReference type="PANTHER" id="PTHR11680">
    <property type="entry name" value="SERINE HYDROXYMETHYLTRANSFERASE"/>
    <property type="match status" value="1"/>
</dbReference>
<dbReference type="InterPro" id="IPR019798">
    <property type="entry name" value="Ser_HO-MeTrfase_PLP_BS"/>
</dbReference>
<comment type="similarity">
    <text evidence="4 11">Belongs to the SHMT family.</text>
</comment>
<evidence type="ECO:0000313" key="13">
    <source>
        <dbReference type="EMBL" id="KIH67239.1"/>
    </source>
</evidence>
<reference evidence="13 14" key="1">
    <citation type="submission" date="2013-12" db="EMBL/GenBank/DDBJ databases">
        <title>Draft genome of the parsitic nematode Ancylostoma duodenale.</title>
        <authorList>
            <person name="Mitreva M."/>
        </authorList>
    </citation>
    <scope>NUCLEOTIDE SEQUENCE [LARGE SCALE GENOMIC DNA]</scope>
    <source>
        <strain evidence="13 14">Zhejiang</strain>
    </source>
</reference>
<keyword evidence="14" id="KW-1185">Reference proteome</keyword>
<evidence type="ECO:0000256" key="2">
    <source>
        <dbReference type="ARBA" id="ARBA00002224"/>
    </source>
</evidence>
<accession>A0A0C2H6U1</accession>
<dbReference type="InterPro" id="IPR015421">
    <property type="entry name" value="PyrdxlP-dep_Trfase_major"/>
</dbReference>
<dbReference type="FunFam" id="3.40.640.10:FF:000097">
    <property type="entry name" value="Serine hydroxymethyltransferase"/>
    <property type="match status" value="1"/>
</dbReference>
<keyword evidence="13" id="KW-0489">Methyltransferase</keyword>
<evidence type="ECO:0000256" key="4">
    <source>
        <dbReference type="ARBA" id="ARBA00006376"/>
    </source>
</evidence>
<comment type="pathway">
    <text evidence="3 11">One-carbon metabolism; tetrahydrofolate interconversion.</text>
</comment>
<name>A0A0C2H6U1_9BILA</name>
<dbReference type="EMBL" id="KN726778">
    <property type="protein sequence ID" value="KIH67239.1"/>
    <property type="molecule type" value="Genomic_DNA"/>
</dbReference>
<comment type="function">
    <text evidence="2 11">Interconversion of serine and glycine.</text>
</comment>
<dbReference type="InterPro" id="IPR039429">
    <property type="entry name" value="SHMT-like_dom"/>
</dbReference>
<dbReference type="GO" id="GO:0005739">
    <property type="term" value="C:mitochondrion"/>
    <property type="evidence" value="ECO:0007669"/>
    <property type="project" value="TreeGrafter"/>
</dbReference>
<dbReference type="Proteomes" id="UP000054047">
    <property type="component" value="Unassembled WGS sequence"/>
</dbReference>
<dbReference type="GO" id="GO:0035999">
    <property type="term" value="P:tetrahydrofolate interconversion"/>
    <property type="evidence" value="ECO:0007669"/>
    <property type="project" value="UniProtKB-UniPathway"/>
</dbReference>
<proteinExistence type="inferred from homology"/>
<dbReference type="InterPro" id="IPR001085">
    <property type="entry name" value="Ser_HO-MeTrfase"/>
</dbReference>
<dbReference type="InterPro" id="IPR015424">
    <property type="entry name" value="PyrdxlP-dep_Trfase"/>
</dbReference>
<sequence>MSGQVHTALVPVKRVAYHGENMTKDPISVVDPEAHEIMKKEKARQRRGLELIASENFTTKAVMDALGSAMTNKYSEGYPGARHCPPPSSMIRYYGGNEFIDKMELLCQKRALEVFGLDPELWGVNVQSLSGSPANFAVYTALVEPNGRIMGLDLPDGGHLSHGFFTPARKVSATSMFFQSMPYKVDPKSGLIDYDRLEQNAMLFRPKVLVAGVSCYARHLDYARFRKIADKCGAYLMADMAHISGLVAAGLIPSPFEYADVVTTTTHKSLRGPRGALIFFRKGVRSTNAKGDKIMYDIGEKIASAVFPGLQGGPHNHTIAGIAVALKQCLSEEFVNYSKQILANSQALSKKLMSLGYTLATGGTDNHLCLVDLRPKGIEGAKAEHVLDMAHIACNKNTCPGDVSAFRPGGIRLGTPALTSRGFKEKDFEQVAQFIHEGLEILLRYQGQAGKTMKDFKSFTETNKDFTKDIGELAQRVEAFTNKFDIPGNPEF</sequence>
<evidence type="ECO:0000256" key="1">
    <source>
        <dbReference type="ARBA" id="ARBA00001933"/>
    </source>
</evidence>
<evidence type="ECO:0000256" key="8">
    <source>
        <dbReference type="ARBA" id="ARBA00022679"/>
    </source>
</evidence>
<evidence type="ECO:0000256" key="7">
    <source>
        <dbReference type="ARBA" id="ARBA00022563"/>
    </source>
</evidence>
<evidence type="ECO:0000259" key="12">
    <source>
        <dbReference type="Pfam" id="PF00464"/>
    </source>
</evidence>
<evidence type="ECO:0000256" key="5">
    <source>
        <dbReference type="ARBA" id="ARBA00012256"/>
    </source>
</evidence>
<dbReference type="PANTHER" id="PTHR11680:SF59">
    <property type="entry name" value="SERINE HYDROXYMETHYLTRANSFERASE, CYTOSOLIC"/>
    <property type="match status" value="1"/>
</dbReference>
<dbReference type="Gene3D" id="3.90.1150.10">
    <property type="entry name" value="Aspartate Aminotransferase, domain 1"/>
    <property type="match status" value="1"/>
</dbReference>
<evidence type="ECO:0000313" key="14">
    <source>
        <dbReference type="Proteomes" id="UP000054047"/>
    </source>
</evidence>
<comment type="catalytic activity">
    <reaction evidence="11">
        <text>(6R)-5,10-methylene-5,6,7,8-tetrahydrofolate + glycine + H2O = (6S)-5,6,7,8-tetrahydrofolate + L-serine</text>
        <dbReference type="Rhea" id="RHEA:15481"/>
        <dbReference type="ChEBI" id="CHEBI:15377"/>
        <dbReference type="ChEBI" id="CHEBI:15636"/>
        <dbReference type="ChEBI" id="CHEBI:33384"/>
        <dbReference type="ChEBI" id="CHEBI:57305"/>
        <dbReference type="ChEBI" id="CHEBI:57453"/>
        <dbReference type="EC" id="2.1.2.1"/>
    </reaction>
</comment>
<dbReference type="NCBIfam" id="NF000586">
    <property type="entry name" value="PRK00011.1"/>
    <property type="match status" value="1"/>
</dbReference>
<dbReference type="Pfam" id="PF00464">
    <property type="entry name" value="SHMT"/>
    <property type="match status" value="1"/>
</dbReference>
<dbReference type="InterPro" id="IPR015422">
    <property type="entry name" value="PyrdxlP-dep_Trfase_small"/>
</dbReference>
<dbReference type="CDD" id="cd00378">
    <property type="entry name" value="SHMT"/>
    <property type="match status" value="1"/>
</dbReference>
<dbReference type="GO" id="GO:0032259">
    <property type="term" value="P:methylation"/>
    <property type="evidence" value="ECO:0007669"/>
    <property type="project" value="UniProtKB-KW"/>
</dbReference>
<gene>
    <name evidence="13" type="ORF">ANCDUO_02435</name>
</gene>
<keyword evidence="7 11" id="KW-0554">One-carbon metabolism</keyword>
<keyword evidence="9 10" id="KW-0663">Pyridoxal phosphate</keyword>
<feature type="domain" description="Serine hydroxymethyltransferase-like" evidence="12">
    <location>
        <begin position="28"/>
        <end position="435"/>
    </location>
</feature>
<evidence type="ECO:0000256" key="9">
    <source>
        <dbReference type="ARBA" id="ARBA00022898"/>
    </source>
</evidence>